<dbReference type="GO" id="GO:0006974">
    <property type="term" value="P:DNA damage response"/>
    <property type="evidence" value="ECO:0007669"/>
    <property type="project" value="InterPro"/>
</dbReference>
<dbReference type="InterPro" id="IPR044245">
    <property type="entry name" value="Spartan"/>
</dbReference>
<dbReference type="Pfam" id="PF10263">
    <property type="entry name" value="SprT-like"/>
    <property type="match status" value="1"/>
</dbReference>
<feature type="region of interest" description="Disordered" evidence="3">
    <location>
        <begin position="196"/>
        <end position="252"/>
    </location>
</feature>
<name>A0A1X2GX34_9FUNG</name>
<dbReference type="AlphaFoldDB" id="A0A1X2GX34"/>
<evidence type="ECO:0000313" key="5">
    <source>
        <dbReference type="EMBL" id="ORX62649.1"/>
    </source>
</evidence>
<dbReference type="GO" id="GO:0031593">
    <property type="term" value="F:polyubiquitin modification-dependent protein binding"/>
    <property type="evidence" value="ECO:0007669"/>
    <property type="project" value="TreeGrafter"/>
</dbReference>
<dbReference type="Pfam" id="PF22934">
    <property type="entry name" value="SPRTN_ZBD"/>
    <property type="match status" value="1"/>
</dbReference>
<sequence length="252" mass="28910">MEEDQQQQQPQKTSQDQPLSIPSTNVTDELDPNPDLHSLFLAFNDMYFEGKLSACVVRWSSRMTLCAGTCRFQSSLVTITLSESLLKFRPRSDMIDTLLHEMIHALLFVTRKFDNRDGHGPEFLAYADRINKLAGTNITVYHTFHDEVKHHQTHVWRCDGPCRERAPYFGWVKRSMNRPPQKADRWFADHQQQCGGTYHKVSSPPKKESAKDKGSGVDKKYGKGRRLIDDDSSSTKISDFFGSSKKPRKDGR</sequence>
<dbReference type="OrthoDB" id="5236983at2759"/>
<dbReference type="GO" id="GO:0005634">
    <property type="term" value="C:nucleus"/>
    <property type="evidence" value="ECO:0007669"/>
    <property type="project" value="UniProtKB-SubCell"/>
</dbReference>
<dbReference type="PANTHER" id="PTHR21220">
    <property type="entry name" value="DNA-DEPENDENT METALLOPROTEASE SPRTN"/>
    <property type="match status" value="1"/>
</dbReference>
<comment type="subcellular location">
    <subcellularLocation>
        <location evidence="1">Nucleus</location>
    </subcellularLocation>
</comment>
<evidence type="ECO:0000313" key="6">
    <source>
        <dbReference type="Proteomes" id="UP000242146"/>
    </source>
</evidence>
<dbReference type="GO" id="GO:0003697">
    <property type="term" value="F:single-stranded DNA binding"/>
    <property type="evidence" value="ECO:0007669"/>
    <property type="project" value="InterPro"/>
</dbReference>
<feature type="compositionally biased region" description="Low complexity" evidence="3">
    <location>
        <begin position="1"/>
        <end position="17"/>
    </location>
</feature>
<reference evidence="5 6" key="1">
    <citation type="submission" date="2016-07" db="EMBL/GenBank/DDBJ databases">
        <title>Pervasive Adenine N6-methylation of Active Genes in Fungi.</title>
        <authorList>
            <consortium name="DOE Joint Genome Institute"/>
            <person name="Mondo S.J."/>
            <person name="Dannebaum R.O."/>
            <person name="Kuo R.C."/>
            <person name="Labutti K."/>
            <person name="Haridas S."/>
            <person name="Kuo A."/>
            <person name="Salamov A."/>
            <person name="Ahrendt S.R."/>
            <person name="Lipzen A."/>
            <person name="Sullivan W."/>
            <person name="Andreopoulos W.B."/>
            <person name="Clum A."/>
            <person name="Lindquist E."/>
            <person name="Daum C."/>
            <person name="Ramamoorthy G.K."/>
            <person name="Gryganskyi A."/>
            <person name="Culley D."/>
            <person name="Magnuson J.K."/>
            <person name="James T.Y."/>
            <person name="O'Malley M.A."/>
            <person name="Stajich J.E."/>
            <person name="Spatafora J.W."/>
            <person name="Visel A."/>
            <person name="Grigoriev I.V."/>
        </authorList>
    </citation>
    <scope>NUCLEOTIDE SEQUENCE [LARGE SCALE GENOMIC DNA]</scope>
    <source>
        <strain evidence="5 6">NRRL 3301</strain>
    </source>
</reference>
<evidence type="ECO:0000256" key="1">
    <source>
        <dbReference type="ARBA" id="ARBA00004123"/>
    </source>
</evidence>
<feature type="domain" description="SprT-like" evidence="4">
    <location>
        <begin position="34"/>
        <end position="201"/>
    </location>
</feature>
<evidence type="ECO:0000256" key="3">
    <source>
        <dbReference type="SAM" id="MobiDB-lite"/>
    </source>
</evidence>
<feature type="compositionally biased region" description="Polar residues" evidence="3">
    <location>
        <begin position="18"/>
        <end position="27"/>
    </location>
</feature>
<feature type="region of interest" description="Disordered" evidence="3">
    <location>
        <begin position="1"/>
        <end position="30"/>
    </location>
</feature>
<evidence type="ECO:0000256" key="2">
    <source>
        <dbReference type="ARBA" id="ARBA00023242"/>
    </source>
</evidence>
<comment type="caution">
    <text evidence="5">The sequence shown here is derived from an EMBL/GenBank/DDBJ whole genome shotgun (WGS) entry which is preliminary data.</text>
</comment>
<dbReference type="InterPro" id="IPR055220">
    <property type="entry name" value="SPRTN_ZBD"/>
</dbReference>
<dbReference type="GO" id="GO:0004222">
    <property type="term" value="F:metalloendopeptidase activity"/>
    <property type="evidence" value="ECO:0007669"/>
    <property type="project" value="InterPro"/>
</dbReference>
<keyword evidence="6" id="KW-1185">Reference proteome</keyword>
<organism evidence="5 6">
    <name type="scientific">Hesseltinella vesiculosa</name>
    <dbReference type="NCBI Taxonomy" id="101127"/>
    <lineage>
        <taxon>Eukaryota</taxon>
        <taxon>Fungi</taxon>
        <taxon>Fungi incertae sedis</taxon>
        <taxon>Mucoromycota</taxon>
        <taxon>Mucoromycotina</taxon>
        <taxon>Mucoromycetes</taxon>
        <taxon>Mucorales</taxon>
        <taxon>Cunninghamellaceae</taxon>
        <taxon>Hesseltinella</taxon>
    </lineage>
</organism>
<dbReference type="Proteomes" id="UP000242146">
    <property type="component" value="Unassembled WGS sequence"/>
</dbReference>
<gene>
    <name evidence="5" type="ORF">DM01DRAFT_257361</name>
</gene>
<keyword evidence="2" id="KW-0539">Nucleus</keyword>
<accession>A0A1X2GX34</accession>
<protein>
    <recommendedName>
        <fullName evidence="4">SprT-like domain-containing protein</fullName>
    </recommendedName>
</protein>
<proteinExistence type="predicted"/>
<dbReference type="InterPro" id="IPR006640">
    <property type="entry name" value="SprT-like_domain"/>
</dbReference>
<dbReference type="EMBL" id="MCGT01000001">
    <property type="protein sequence ID" value="ORX62649.1"/>
    <property type="molecule type" value="Genomic_DNA"/>
</dbReference>
<feature type="compositionally biased region" description="Basic and acidic residues" evidence="3">
    <location>
        <begin position="205"/>
        <end position="229"/>
    </location>
</feature>
<dbReference type="SMART" id="SM00731">
    <property type="entry name" value="SprT"/>
    <property type="match status" value="1"/>
</dbReference>
<dbReference type="PANTHER" id="PTHR21220:SF0">
    <property type="entry name" value="DNA-DEPENDENT METALLOPROTEASE SPRTN"/>
    <property type="match status" value="1"/>
</dbReference>
<dbReference type="STRING" id="101127.A0A1X2GX34"/>
<evidence type="ECO:0000259" key="4">
    <source>
        <dbReference type="SMART" id="SM00731"/>
    </source>
</evidence>